<gene>
    <name evidence="1" type="ORF">DPMN_045802</name>
</gene>
<organism evidence="1 2">
    <name type="scientific">Dreissena polymorpha</name>
    <name type="common">Zebra mussel</name>
    <name type="synonym">Mytilus polymorpha</name>
    <dbReference type="NCBI Taxonomy" id="45954"/>
    <lineage>
        <taxon>Eukaryota</taxon>
        <taxon>Metazoa</taxon>
        <taxon>Spiralia</taxon>
        <taxon>Lophotrochozoa</taxon>
        <taxon>Mollusca</taxon>
        <taxon>Bivalvia</taxon>
        <taxon>Autobranchia</taxon>
        <taxon>Heteroconchia</taxon>
        <taxon>Euheterodonta</taxon>
        <taxon>Imparidentia</taxon>
        <taxon>Neoheterodontei</taxon>
        <taxon>Myida</taxon>
        <taxon>Dreissenoidea</taxon>
        <taxon>Dreissenidae</taxon>
        <taxon>Dreissena</taxon>
    </lineage>
</organism>
<dbReference type="EMBL" id="JAIWYP010000011">
    <property type="protein sequence ID" value="KAH3739155.1"/>
    <property type="molecule type" value="Genomic_DNA"/>
</dbReference>
<dbReference type="Proteomes" id="UP000828390">
    <property type="component" value="Unassembled WGS sequence"/>
</dbReference>
<dbReference type="AlphaFoldDB" id="A0A9D4D5N9"/>
<name>A0A9D4D5N9_DREPO</name>
<evidence type="ECO:0000313" key="1">
    <source>
        <dbReference type="EMBL" id="KAH3739155.1"/>
    </source>
</evidence>
<reference evidence="1" key="2">
    <citation type="submission" date="2020-11" db="EMBL/GenBank/DDBJ databases">
        <authorList>
            <person name="McCartney M.A."/>
            <person name="Auch B."/>
            <person name="Kono T."/>
            <person name="Mallez S."/>
            <person name="Becker A."/>
            <person name="Gohl D.M."/>
            <person name="Silverstein K.A.T."/>
            <person name="Koren S."/>
            <person name="Bechman K.B."/>
            <person name="Herman A."/>
            <person name="Abrahante J.E."/>
            <person name="Garbe J."/>
        </authorList>
    </citation>
    <scope>NUCLEOTIDE SEQUENCE</scope>
    <source>
        <strain evidence="1">Duluth1</strain>
        <tissue evidence="1">Whole animal</tissue>
    </source>
</reference>
<keyword evidence="2" id="KW-1185">Reference proteome</keyword>
<accession>A0A9D4D5N9</accession>
<sequence length="76" mass="8648">MKKRVTVSCCFKKSGVHFDDSDNLPLSELSDNKSLSELRDMLRTAQTYIQLENAMSAEEFEAIDSNIPVHFDPSEH</sequence>
<protein>
    <submittedName>
        <fullName evidence="1">Uncharacterized protein</fullName>
    </submittedName>
</protein>
<reference evidence="1" key="1">
    <citation type="journal article" date="2019" name="bioRxiv">
        <title>The Genome of the Zebra Mussel, Dreissena polymorpha: A Resource for Invasive Species Research.</title>
        <authorList>
            <person name="McCartney M.A."/>
            <person name="Auch B."/>
            <person name="Kono T."/>
            <person name="Mallez S."/>
            <person name="Zhang Y."/>
            <person name="Obille A."/>
            <person name="Becker A."/>
            <person name="Abrahante J.E."/>
            <person name="Garbe J."/>
            <person name="Badalamenti J.P."/>
            <person name="Herman A."/>
            <person name="Mangelson H."/>
            <person name="Liachko I."/>
            <person name="Sullivan S."/>
            <person name="Sone E.D."/>
            <person name="Koren S."/>
            <person name="Silverstein K.A.T."/>
            <person name="Beckman K.B."/>
            <person name="Gohl D.M."/>
        </authorList>
    </citation>
    <scope>NUCLEOTIDE SEQUENCE</scope>
    <source>
        <strain evidence="1">Duluth1</strain>
        <tissue evidence="1">Whole animal</tissue>
    </source>
</reference>
<proteinExistence type="predicted"/>
<comment type="caution">
    <text evidence="1">The sequence shown here is derived from an EMBL/GenBank/DDBJ whole genome shotgun (WGS) entry which is preliminary data.</text>
</comment>
<evidence type="ECO:0000313" key="2">
    <source>
        <dbReference type="Proteomes" id="UP000828390"/>
    </source>
</evidence>